<dbReference type="Gene3D" id="3.10.400.20">
    <property type="match status" value="1"/>
</dbReference>
<dbReference type="HOGENOM" id="CLU_090468_0_1_1"/>
<feature type="domain" description="PUA" evidence="4">
    <location>
        <begin position="93"/>
        <end position="175"/>
    </location>
</feature>
<dbReference type="GO" id="GO:0003723">
    <property type="term" value="F:RNA binding"/>
    <property type="evidence" value="ECO:0007669"/>
    <property type="project" value="InterPro"/>
</dbReference>
<dbReference type="InterPro" id="IPR015947">
    <property type="entry name" value="PUA-like_sf"/>
</dbReference>
<dbReference type="InterPro" id="IPR041366">
    <property type="entry name" value="Pre-PUA"/>
</dbReference>
<keyword evidence="6" id="KW-1185">Reference proteome</keyword>
<dbReference type="SMART" id="SM00359">
    <property type="entry name" value="PUA"/>
    <property type="match status" value="1"/>
</dbReference>
<dbReference type="Pfam" id="PF01472">
    <property type="entry name" value="PUA"/>
    <property type="match status" value="1"/>
</dbReference>
<dbReference type="Pfam" id="PF17832">
    <property type="entry name" value="Pre-PUA"/>
    <property type="match status" value="1"/>
</dbReference>
<dbReference type="InterPro" id="IPR002478">
    <property type="entry name" value="PUA"/>
</dbReference>
<comment type="function">
    <text evidence="3">Involved in translation.</text>
</comment>
<dbReference type="EMBL" id="KN835160">
    <property type="protein sequence ID" value="KIK46329.1"/>
    <property type="molecule type" value="Genomic_DNA"/>
</dbReference>
<dbReference type="AlphaFoldDB" id="A0A0D0B990"/>
<comment type="similarity">
    <text evidence="3">Belongs to the TMA20 family.</text>
</comment>
<proteinExistence type="inferred from homology"/>
<evidence type="ECO:0000256" key="3">
    <source>
        <dbReference type="PIRNR" id="PIRNR005067"/>
    </source>
</evidence>
<dbReference type="FunCoup" id="A0A0D0B990">
    <property type="interactions" value="243"/>
</dbReference>
<gene>
    <name evidence="5" type="ORF">CY34DRAFT_800497</name>
</gene>
<dbReference type="InterPro" id="IPR016437">
    <property type="entry name" value="MCT-1/Tma20"/>
</dbReference>
<dbReference type="STRING" id="930992.A0A0D0B990"/>
<evidence type="ECO:0000313" key="5">
    <source>
        <dbReference type="EMBL" id="KIK46329.1"/>
    </source>
</evidence>
<dbReference type="CDD" id="cd21155">
    <property type="entry name" value="PUA_MCTS-1-like"/>
    <property type="match status" value="1"/>
</dbReference>
<evidence type="ECO:0000256" key="2">
    <source>
        <dbReference type="ARBA" id="ARBA00022490"/>
    </source>
</evidence>
<dbReference type="GO" id="GO:0001731">
    <property type="term" value="P:formation of translation preinitiation complex"/>
    <property type="evidence" value="ECO:0007669"/>
    <property type="project" value="TreeGrafter"/>
</dbReference>
<dbReference type="PANTHER" id="PTHR22798">
    <property type="entry name" value="MCT-1 PROTEIN"/>
    <property type="match status" value="1"/>
</dbReference>
<keyword evidence="2 3" id="KW-0963">Cytoplasm</keyword>
<evidence type="ECO:0000256" key="1">
    <source>
        <dbReference type="ARBA" id="ARBA00004496"/>
    </source>
</evidence>
<dbReference type="GO" id="GO:0005737">
    <property type="term" value="C:cytoplasm"/>
    <property type="evidence" value="ECO:0007669"/>
    <property type="project" value="UniProtKB-SubCell"/>
</dbReference>
<dbReference type="InterPro" id="IPR004521">
    <property type="entry name" value="Uncharacterised_CHP00451"/>
</dbReference>
<dbReference type="SUPFAM" id="SSF88697">
    <property type="entry name" value="PUA domain-like"/>
    <property type="match status" value="1"/>
</dbReference>
<accession>A0A0D0B990</accession>
<dbReference type="PIRSF" id="PIRSF005067">
    <property type="entry name" value="Tma_RNA-bind_prd"/>
    <property type="match status" value="1"/>
</dbReference>
<dbReference type="Proteomes" id="UP000054485">
    <property type="component" value="Unassembled WGS sequence"/>
</dbReference>
<dbReference type="OrthoDB" id="10249667at2759"/>
<organism evidence="5 6">
    <name type="scientific">Suillus luteus UH-Slu-Lm8-n1</name>
    <dbReference type="NCBI Taxonomy" id="930992"/>
    <lineage>
        <taxon>Eukaryota</taxon>
        <taxon>Fungi</taxon>
        <taxon>Dikarya</taxon>
        <taxon>Basidiomycota</taxon>
        <taxon>Agaricomycotina</taxon>
        <taxon>Agaricomycetes</taxon>
        <taxon>Agaricomycetidae</taxon>
        <taxon>Boletales</taxon>
        <taxon>Suillineae</taxon>
        <taxon>Suillaceae</taxon>
        <taxon>Suillus</taxon>
    </lineage>
</organism>
<name>A0A0D0B990_9AGAM</name>
<reference evidence="6" key="2">
    <citation type="submission" date="2015-01" db="EMBL/GenBank/DDBJ databases">
        <title>Evolutionary Origins and Diversification of the Mycorrhizal Mutualists.</title>
        <authorList>
            <consortium name="DOE Joint Genome Institute"/>
            <consortium name="Mycorrhizal Genomics Consortium"/>
            <person name="Kohler A."/>
            <person name="Kuo A."/>
            <person name="Nagy L.G."/>
            <person name="Floudas D."/>
            <person name="Copeland A."/>
            <person name="Barry K.W."/>
            <person name="Cichocki N."/>
            <person name="Veneault-Fourrey C."/>
            <person name="LaButti K."/>
            <person name="Lindquist E.A."/>
            <person name="Lipzen A."/>
            <person name="Lundell T."/>
            <person name="Morin E."/>
            <person name="Murat C."/>
            <person name="Riley R."/>
            <person name="Ohm R."/>
            <person name="Sun H."/>
            <person name="Tunlid A."/>
            <person name="Henrissat B."/>
            <person name="Grigoriev I.V."/>
            <person name="Hibbett D.S."/>
            <person name="Martin F."/>
        </authorList>
    </citation>
    <scope>NUCLEOTIDE SEQUENCE [LARGE SCALE GENOMIC DNA]</scope>
    <source>
        <strain evidence="6">UH-Slu-Lm8-n1</strain>
    </source>
</reference>
<sequence>MFKKFTPSTDIAGQTPPKSSVQRSIRAAVLQQWKIGPETLEVIWPKKETLIHVKCREHISIYSVQSVPLFFQHFDGPFYPTLRLLHQYPSILPKVGVDRGAIRFLLAGAPMMCPGLTSAGGYLPPPEEALPKGTAVAVHAEGKEHAVGIGITELSTEDMRKLNKDVAVEIVTHLGDDLWALQTL</sequence>
<protein>
    <recommendedName>
        <fullName evidence="3">Translation machinery-associated protein 20</fullName>
    </recommendedName>
</protein>
<reference evidence="5 6" key="1">
    <citation type="submission" date="2014-04" db="EMBL/GenBank/DDBJ databases">
        <authorList>
            <consortium name="DOE Joint Genome Institute"/>
            <person name="Kuo A."/>
            <person name="Ruytinx J."/>
            <person name="Rineau F."/>
            <person name="Colpaert J."/>
            <person name="Kohler A."/>
            <person name="Nagy L.G."/>
            <person name="Floudas D."/>
            <person name="Copeland A."/>
            <person name="Barry K.W."/>
            <person name="Cichocki N."/>
            <person name="Veneault-Fourrey C."/>
            <person name="LaButti K."/>
            <person name="Lindquist E.A."/>
            <person name="Lipzen A."/>
            <person name="Lundell T."/>
            <person name="Morin E."/>
            <person name="Murat C."/>
            <person name="Sun H."/>
            <person name="Tunlid A."/>
            <person name="Henrissat B."/>
            <person name="Grigoriev I.V."/>
            <person name="Hibbett D.S."/>
            <person name="Martin F."/>
            <person name="Nordberg H.P."/>
            <person name="Cantor M.N."/>
            <person name="Hua S.X."/>
        </authorList>
    </citation>
    <scope>NUCLEOTIDE SEQUENCE [LARGE SCALE GENOMIC DNA]</scope>
    <source>
        <strain evidence="5 6">UH-Slu-Lm8-n1</strain>
    </source>
</reference>
<comment type="subcellular location">
    <subcellularLocation>
        <location evidence="1 3">Cytoplasm</location>
    </subcellularLocation>
</comment>
<evidence type="ECO:0000259" key="4">
    <source>
        <dbReference type="SMART" id="SM00359"/>
    </source>
</evidence>
<dbReference type="PANTHER" id="PTHR22798:SF0">
    <property type="entry name" value="MALIGNANT T-CELL-AMPLIFIED SEQUENCE 1"/>
    <property type="match status" value="1"/>
</dbReference>
<dbReference type="InParanoid" id="A0A0D0B990"/>
<evidence type="ECO:0000313" key="6">
    <source>
        <dbReference type="Proteomes" id="UP000054485"/>
    </source>
</evidence>
<dbReference type="PROSITE" id="PS50890">
    <property type="entry name" value="PUA"/>
    <property type="match status" value="1"/>
</dbReference>
<dbReference type="NCBIfam" id="TIGR00451">
    <property type="entry name" value="unchar_dom_2"/>
    <property type="match status" value="1"/>
</dbReference>
<dbReference type="CDD" id="cd11609">
    <property type="entry name" value="MCT1_N"/>
    <property type="match status" value="1"/>
</dbReference>